<dbReference type="GO" id="GO:0046872">
    <property type="term" value="F:metal ion binding"/>
    <property type="evidence" value="ECO:0007669"/>
    <property type="project" value="UniProtKB-KW"/>
</dbReference>
<dbReference type="EMBL" id="JACXJA010000019">
    <property type="protein sequence ID" value="MBD2863393.1"/>
    <property type="molecule type" value="Genomic_DNA"/>
</dbReference>
<accession>A0A927CB27</accession>
<keyword evidence="4" id="KW-1185">Reference proteome</keyword>
<reference evidence="3" key="1">
    <citation type="submission" date="2020-09" db="EMBL/GenBank/DDBJ databases">
        <title>A novel bacterium of genus Paenibacillus, isolated from South China Sea.</title>
        <authorList>
            <person name="Huang H."/>
            <person name="Mo K."/>
            <person name="Hu Y."/>
        </authorList>
    </citation>
    <scope>NUCLEOTIDE SEQUENCE</scope>
    <source>
        <strain evidence="3">IB182363</strain>
    </source>
</reference>
<feature type="domain" description="VOC" evidence="2">
    <location>
        <begin position="5"/>
        <end position="127"/>
    </location>
</feature>
<dbReference type="InterPro" id="IPR029068">
    <property type="entry name" value="Glyas_Bleomycin-R_OHBP_Dase"/>
</dbReference>
<organism evidence="3 4">
    <name type="scientific">Paenibacillus oceani</name>
    <dbReference type="NCBI Taxonomy" id="2772510"/>
    <lineage>
        <taxon>Bacteria</taxon>
        <taxon>Bacillati</taxon>
        <taxon>Bacillota</taxon>
        <taxon>Bacilli</taxon>
        <taxon>Bacillales</taxon>
        <taxon>Paenibacillaceae</taxon>
        <taxon>Paenibacillus</taxon>
    </lineage>
</organism>
<dbReference type="InterPro" id="IPR037523">
    <property type="entry name" value="VOC_core"/>
</dbReference>
<dbReference type="GO" id="GO:0004493">
    <property type="term" value="F:methylmalonyl-CoA epimerase activity"/>
    <property type="evidence" value="ECO:0007669"/>
    <property type="project" value="TreeGrafter"/>
</dbReference>
<comment type="caution">
    <text evidence="3">The sequence shown here is derived from an EMBL/GenBank/DDBJ whole genome shotgun (WGS) entry which is preliminary data.</text>
</comment>
<dbReference type="AlphaFoldDB" id="A0A927CB27"/>
<proteinExistence type="predicted"/>
<dbReference type="SUPFAM" id="SSF54593">
    <property type="entry name" value="Glyoxalase/Bleomycin resistance protein/Dihydroxybiphenyl dioxygenase"/>
    <property type="match status" value="1"/>
</dbReference>
<dbReference type="RefSeq" id="WP_190929023.1">
    <property type="nucleotide sequence ID" value="NZ_JACXJA010000019.1"/>
</dbReference>
<dbReference type="InterPro" id="IPR051785">
    <property type="entry name" value="MMCE/EMCE_epimerase"/>
</dbReference>
<dbReference type="InterPro" id="IPR004360">
    <property type="entry name" value="Glyas_Fos-R_dOase_dom"/>
</dbReference>
<dbReference type="PANTHER" id="PTHR43048:SF3">
    <property type="entry name" value="METHYLMALONYL-COA EPIMERASE, MITOCHONDRIAL"/>
    <property type="match status" value="1"/>
</dbReference>
<evidence type="ECO:0000313" key="4">
    <source>
        <dbReference type="Proteomes" id="UP000639396"/>
    </source>
</evidence>
<dbReference type="PANTHER" id="PTHR43048">
    <property type="entry name" value="METHYLMALONYL-COA EPIMERASE"/>
    <property type="match status" value="1"/>
</dbReference>
<dbReference type="Pfam" id="PF00903">
    <property type="entry name" value="Glyoxalase"/>
    <property type="match status" value="1"/>
</dbReference>
<dbReference type="CDD" id="cd06587">
    <property type="entry name" value="VOC"/>
    <property type="match status" value="1"/>
</dbReference>
<evidence type="ECO:0000259" key="2">
    <source>
        <dbReference type="PROSITE" id="PS51819"/>
    </source>
</evidence>
<gene>
    <name evidence="3" type="ORF">IDH45_15475</name>
</gene>
<dbReference type="GO" id="GO:0046491">
    <property type="term" value="P:L-methylmalonyl-CoA metabolic process"/>
    <property type="evidence" value="ECO:0007669"/>
    <property type="project" value="TreeGrafter"/>
</dbReference>
<dbReference type="Gene3D" id="3.10.180.10">
    <property type="entry name" value="2,3-Dihydroxybiphenyl 1,2-Dioxygenase, domain 1"/>
    <property type="match status" value="1"/>
</dbReference>
<dbReference type="Proteomes" id="UP000639396">
    <property type="component" value="Unassembled WGS sequence"/>
</dbReference>
<keyword evidence="1" id="KW-0479">Metal-binding</keyword>
<sequence>MAVRKIEHVGIMVSSMEKSIAFYRDIVGFELLGTLDHGNGTVKLAFLATPGAKETELELVEGYNGNLPAEGKVHHIAFTVDDLEAEISRIEKLGVTFIDPDITTLPNGARYRFFYGPDGEWLELFQPAT</sequence>
<dbReference type="PROSITE" id="PS51819">
    <property type="entry name" value="VOC"/>
    <property type="match status" value="1"/>
</dbReference>
<protein>
    <submittedName>
        <fullName evidence="3">VOC family protein</fullName>
    </submittedName>
</protein>
<evidence type="ECO:0000313" key="3">
    <source>
        <dbReference type="EMBL" id="MBD2863393.1"/>
    </source>
</evidence>
<evidence type="ECO:0000256" key="1">
    <source>
        <dbReference type="ARBA" id="ARBA00022723"/>
    </source>
</evidence>
<name>A0A927CB27_9BACL</name>